<keyword evidence="2" id="KW-1185">Reference proteome</keyword>
<accession>A0A2M8VQR5</accession>
<sequence>MLIYPGLVALDGDGAQHLMILFNTMNKDEPLVFYKCNKNDMVTLIGGGGGSLKSLRADSRSLEAICAF</sequence>
<dbReference type="EMBL" id="PGTX01000003">
    <property type="protein sequence ID" value="PJI79514.1"/>
    <property type="molecule type" value="Genomic_DNA"/>
</dbReference>
<name>A0A2M8VQR5_9BURK</name>
<dbReference type="RefSeq" id="WP_198508758.1">
    <property type="nucleotide sequence ID" value="NZ_PGTX01000003.1"/>
</dbReference>
<comment type="caution">
    <text evidence="1">The sequence shown here is derived from an EMBL/GenBank/DDBJ whole genome shotgun (WGS) entry which is preliminary data.</text>
</comment>
<gene>
    <name evidence="1" type="ORF">B0G85_1622</name>
</gene>
<protein>
    <submittedName>
        <fullName evidence="1">Uncharacterized protein</fullName>
    </submittedName>
</protein>
<proteinExistence type="predicted"/>
<dbReference type="Proteomes" id="UP000229366">
    <property type="component" value="Unassembled WGS sequence"/>
</dbReference>
<organism evidence="1 2">
    <name type="scientific">Polynucleobacter brandtiae</name>
    <dbReference type="NCBI Taxonomy" id="1938816"/>
    <lineage>
        <taxon>Bacteria</taxon>
        <taxon>Pseudomonadati</taxon>
        <taxon>Pseudomonadota</taxon>
        <taxon>Betaproteobacteria</taxon>
        <taxon>Burkholderiales</taxon>
        <taxon>Burkholderiaceae</taxon>
        <taxon>Polynucleobacter</taxon>
    </lineage>
</organism>
<evidence type="ECO:0000313" key="2">
    <source>
        <dbReference type="Proteomes" id="UP000229366"/>
    </source>
</evidence>
<dbReference type="AlphaFoldDB" id="A0A2M8VQR5"/>
<evidence type="ECO:0000313" key="1">
    <source>
        <dbReference type="EMBL" id="PJI79514.1"/>
    </source>
</evidence>
<reference evidence="1 2" key="1">
    <citation type="submission" date="2017-11" db="EMBL/GenBank/DDBJ databases">
        <title>Genomic Encyclopedia of Type Strains, Phase III (KMG-III): the genomes of soil and plant-associated and newly described type strains.</title>
        <authorList>
            <person name="Whitman W."/>
        </authorList>
    </citation>
    <scope>NUCLEOTIDE SEQUENCE [LARGE SCALE GENOMIC DNA]</scope>
    <source>
        <strain evidence="1 2">UB-Domo-W1</strain>
    </source>
</reference>